<feature type="transmembrane region" description="Helical" evidence="7">
    <location>
        <begin position="90"/>
        <end position="112"/>
    </location>
</feature>
<dbReference type="PANTHER" id="PTHR42718">
    <property type="entry name" value="MAJOR FACILITATOR SUPERFAMILY MULTIDRUG TRANSPORTER MFSC"/>
    <property type="match status" value="1"/>
</dbReference>
<keyword evidence="6 7" id="KW-0472">Membrane</keyword>
<evidence type="ECO:0000256" key="2">
    <source>
        <dbReference type="ARBA" id="ARBA00022448"/>
    </source>
</evidence>
<feature type="transmembrane region" description="Helical" evidence="7">
    <location>
        <begin position="61"/>
        <end position="78"/>
    </location>
</feature>
<name>A0A853CRG5_9ACTN</name>
<dbReference type="CDD" id="cd17321">
    <property type="entry name" value="MFS_MMR_MDR_like"/>
    <property type="match status" value="1"/>
</dbReference>
<reference evidence="9 10" key="1">
    <citation type="submission" date="2020-07" db="EMBL/GenBank/DDBJ databases">
        <title>Sequencing the genomes of 1000 actinobacteria strains.</title>
        <authorList>
            <person name="Klenk H.-P."/>
        </authorList>
    </citation>
    <scope>NUCLEOTIDE SEQUENCE [LARGE SCALE GENOMIC DNA]</scope>
    <source>
        <strain evidence="9 10">DSM 104001</strain>
    </source>
</reference>
<keyword evidence="5 7" id="KW-1133">Transmembrane helix</keyword>
<organism evidence="9 10">
    <name type="scientific">Petropleomorpha daqingensis</name>
    <dbReference type="NCBI Taxonomy" id="2026353"/>
    <lineage>
        <taxon>Bacteria</taxon>
        <taxon>Bacillati</taxon>
        <taxon>Actinomycetota</taxon>
        <taxon>Actinomycetes</taxon>
        <taxon>Geodermatophilales</taxon>
        <taxon>Geodermatophilaceae</taxon>
        <taxon>Petropleomorpha</taxon>
    </lineage>
</organism>
<comment type="caution">
    <text evidence="9">The sequence shown here is derived from an EMBL/GenBank/DDBJ whole genome shotgun (WGS) entry which is preliminary data.</text>
</comment>
<feature type="transmembrane region" description="Helical" evidence="7">
    <location>
        <begin position="21"/>
        <end position="41"/>
    </location>
</feature>
<comment type="subcellular location">
    <subcellularLocation>
        <location evidence="1">Cell membrane</location>
        <topology evidence="1">Multi-pass membrane protein</topology>
    </subcellularLocation>
</comment>
<feature type="transmembrane region" description="Helical" evidence="7">
    <location>
        <begin position="375"/>
        <end position="395"/>
    </location>
</feature>
<dbReference type="Proteomes" id="UP000541969">
    <property type="component" value="Unassembled WGS sequence"/>
</dbReference>
<dbReference type="NCBIfam" id="TIGR00711">
    <property type="entry name" value="efflux_EmrB"/>
    <property type="match status" value="1"/>
</dbReference>
<feature type="transmembrane region" description="Helical" evidence="7">
    <location>
        <begin position="349"/>
        <end position="369"/>
    </location>
</feature>
<dbReference type="InterPro" id="IPR020846">
    <property type="entry name" value="MFS_dom"/>
</dbReference>
<keyword evidence="10" id="KW-1185">Reference proteome</keyword>
<evidence type="ECO:0000256" key="7">
    <source>
        <dbReference type="SAM" id="Phobius"/>
    </source>
</evidence>
<dbReference type="AlphaFoldDB" id="A0A853CRG5"/>
<dbReference type="Gene3D" id="1.20.1720.10">
    <property type="entry name" value="Multidrug resistance protein D"/>
    <property type="match status" value="1"/>
</dbReference>
<dbReference type="PROSITE" id="PS50850">
    <property type="entry name" value="MFS"/>
    <property type="match status" value="1"/>
</dbReference>
<evidence type="ECO:0000256" key="3">
    <source>
        <dbReference type="ARBA" id="ARBA00022475"/>
    </source>
</evidence>
<dbReference type="InterPro" id="IPR011701">
    <property type="entry name" value="MFS"/>
</dbReference>
<gene>
    <name evidence="9" type="ORF">GGQ55_004781</name>
</gene>
<keyword evidence="4 7" id="KW-0812">Transmembrane</keyword>
<dbReference type="Pfam" id="PF07690">
    <property type="entry name" value="MFS_1"/>
    <property type="match status" value="1"/>
</dbReference>
<protein>
    <submittedName>
        <fullName evidence="9">EmrB/QacA subfamily drug resistance transporter</fullName>
    </submittedName>
</protein>
<dbReference type="RefSeq" id="WP_218859422.1">
    <property type="nucleotide sequence ID" value="NZ_JACBZT010000001.1"/>
</dbReference>
<sequence length="484" mass="51134">MTDVRRQQQEGTAEAPDPRRWKALAVCLVGGFMVLLDVSIVNVALPSIRTGLDASQSELQWVVSGYALTFGLLLVPAGRVGDVRGRRTMFVVALGLFTLSSLACGLAPTALFLVVARLVQGLAGGLLTPQISALIQQLFSGRERGTAFGLFGTVIGISTAIGPLLGGALIQAFGTDTGWRWVFFINLPIGLIAMPLAWRLLPAPEKGERRRHDYDPVGVGLLGVGIVVLLLPLVNEQQWKGHAKWLLIPAAVMLLAAFVAWEFRYTRRGKEPLVDLALFRLRSWSFGSSMITLFFAGFTPLFFVFTLYLQTGLHYTALQAGLAITPFAVGSAASAALGGRIVHRFGRALVAVGLLLVAVGFLGALIAVHEVPENGTGWATLAPLLVGGLGAGLVISPNQTLTLSQVPVQRAGTAGGLLQVGQRIGAAVGIAAVGSVFFARVASSHGDFAGAFQHGILVAAAFIVAAFVLAVVDVLVDRRVHSRR</sequence>
<evidence type="ECO:0000256" key="1">
    <source>
        <dbReference type="ARBA" id="ARBA00004651"/>
    </source>
</evidence>
<feature type="transmembrane region" description="Helical" evidence="7">
    <location>
        <begin position="315"/>
        <end position="337"/>
    </location>
</feature>
<keyword evidence="3" id="KW-1003">Cell membrane</keyword>
<dbReference type="PROSITE" id="PS00217">
    <property type="entry name" value="SUGAR_TRANSPORT_2"/>
    <property type="match status" value="1"/>
</dbReference>
<feature type="transmembrane region" description="Helical" evidence="7">
    <location>
        <begin position="245"/>
        <end position="263"/>
    </location>
</feature>
<evidence type="ECO:0000313" key="9">
    <source>
        <dbReference type="EMBL" id="NYJ08503.1"/>
    </source>
</evidence>
<dbReference type="PRINTS" id="PR01036">
    <property type="entry name" value="TCRTETB"/>
</dbReference>
<feature type="domain" description="Major facilitator superfamily (MFS) profile" evidence="8">
    <location>
        <begin position="23"/>
        <end position="478"/>
    </location>
</feature>
<feature type="transmembrane region" description="Helical" evidence="7">
    <location>
        <begin position="213"/>
        <end position="233"/>
    </location>
</feature>
<proteinExistence type="predicted"/>
<feature type="transmembrane region" description="Helical" evidence="7">
    <location>
        <begin position="455"/>
        <end position="476"/>
    </location>
</feature>
<feature type="transmembrane region" description="Helical" evidence="7">
    <location>
        <begin position="147"/>
        <end position="173"/>
    </location>
</feature>
<accession>A0A853CRG5</accession>
<feature type="transmembrane region" description="Helical" evidence="7">
    <location>
        <begin position="179"/>
        <end position="201"/>
    </location>
</feature>
<evidence type="ECO:0000256" key="6">
    <source>
        <dbReference type="ARBA" id="ARBA00023136"/>
    </source>
</evidence>
<evidence type="ECO:0000256" key="5">
    <source>
        <dbReference type="ARBA" id="ARBA00022989"/>
    </source>
</evidence>
<dbReference type="GO" id="GO:0005886">
    <property type="term" value="C:plasma membrane"/>
    <property type="evidence" value="ECO:0007669"/>
    <property type="project" value="UniProtKB-SubCell"/>
</dbReference>
<dbReference type="InterPro" id="IPR005829">
    <property type="entry name" value="Sugar_transporter_CS"/>
</dbReference>
<feature type="transmembrane region" description="Helical" evidence="7">
    <location>
        <begin position="284"/>
        <end position="309"/>
    </location>
</feature>
<feature type="transmembrane region" description="Helical" evidence="7">
    <location>
        <begin position="424"/>
        <end position="443"/>
    </location>
</feature>
<dbReference type="SUPFAM" id="SSF103473">
    <property type="entry name" value="MFS general substrate transporter"/>
    <property type="match status" value="1"/>
</dbReference>
<dbReference type="Gene3D" id="1.20.1250.20">
    <property type="entry name" value="MFS general substrate transporter like domains"/>
    <property type="match status" value="1"/>
</dbReference>
<dbReference type="EMBL" id="JACBZT010000001">
    <property type="protein sequence ID" value="NYJ08503.1"/>
    <property type="molecule type" value="Genomic_DNA"/>
</dbReference>
<dbReference type="InterPro" id="IPR036259">
    <property type="entry name" value="MFS_trans_sf"/>
</dbReference>
<dbReference type="PANTHER" id="PTHR42718:SF39">
    <property type="entry name" value="ACTINORHODIN TRANSPORTER-RELATED"/>
    <property type="match status" value="1"/>
</dbReference>
<keyword evidence="2" id="KW-0813">Transport</keyword>
<evidence type="ECO:0000259" key="8">
    <source>
        <dbReference type="PROSITE" id="PS50850"/>
    </source>
</evidence>
<feature type="transmembrane region" description="Helical" evidence="7">
    <location>
        <begin position="118"/>
        <end position="135"/>
    </location>
</feature>
<dbReference type="GO" id="GO:0022857">
    <property type="term" value="F:transmembrane transporter activity"/>
    <property type="evidence" value="ECO:0007669"/>
    <property type="project" value="InterPro"/>
</dbReference>
<evidence type="ECO:0000256" key="4">
    <source>
        <dbReference type="ARBA" id="ARBA00022692"/>
    </source>
</evidence>
<evidence type="ECO:0000313" key="10">
    <source>
        <dbReference type="Proteomes" id="UP000541969"/>
    </source>
</evidence>
<dbReference type="InterPro" id="IPR004638">
    <property type="entry name" value="EmrB-like"/>
</dbReference>